<evidence type="ECO:0000313" key="2">
    <source>
        <dbReference type="Proteomes" id="UP000800036"/>
    </source>
</evidence>
<accession>A0A6A5UQN8</accession>
<keyword evidence="2" id="KW-1185">Reference proteome</keyword>
<reference evidence="1" key="1">
    <citation type="journal article" date="2020" name="Stud. Mycol.">
        <title>101 Dothideomycetes genomes: a test case for predicting lifestyles and emergence of pathogens.</title>
        <authorList>
            <person name="Haridas S."/>
            <person name="Albert R."/>
            <person name="Binder M."/>
            <person name="Bloem J."/>
            <person name="Labutti K."/>
            <person name="Salamov A."/>
            <person name="Andreopoulos B."/>
            <person name="Baker S."/>
            <person name="Barry K."/>
            <person name="Bills G."/>
            <person name="Bluhm B."/>
            <person name="Cannon C."/>
            <person name="Castanera R."/>
            <person name="Culley D."/>
            <person name="Daum C."/>
            <person name="Ezra D."/>
            <person name="Gonzalez J."/>
            <person name="Henrissat B."/>
            <person name="Kuo A."/>
            <person name="Liang C."/>
            <person name="Lipzen A."/>
            <person name="Lutzoni F."/>
            <person name="Magnuson J."/>
            <person name="Mondo S."/>
            <person name="Nolan M."/>
            <person name="Ohm R."/>
            <person name="Pangilinan J."/>
            <person name="Park H.-J."/>
            <person name="Ramirez L."/>
            <person name="Alfaro M."/>
            <person name="Sun H."/>
            <person name="Tritt A."/>
            <person name="Yoshinaga Y."/>
            <person name="Zwiers L.-H."/>
            <person name="Turgeon B."/>
            <person name="Goodwin S."/>
            <person name="Spatafora J."/>
            <person name="Crous P."/>
            <person name="Grigoriev I."/>
        </authorList>
    </citation>
    <scope>NUCLEOTIDE SEQUENCE</scope>
    <source>
        <strain evidence="1">CBS 107.79</strain>
    </source>
</reference>
<gene>
    <name evidence="1" type="ORF">BU23DRAFT_628781</name>
</gene>
<evidence type="ECO:0000313" key="1">
    <source>
        <dbReference type="EMBL" id="KAF1965236.1"/>
    </source>
</evidence>
<organism evidence="1 2">
    <name type="scientific">Bimuria novae-zelandiae CBS 107.79</name>
    <dbReference type="NCBI Taxonomy" id="1447943"/>
    <lineage>
        <taxon>Eukaryota</taxon>
        <taxon>Fungi</taxon>
        <taxon>Dikarya</taxon>
        <taxon>Ascomycota</taxon>
        <taxon>Pezizomycotina</taxon>
        <taxon>Dothideomycetes</taxon>
        <taxon>Pleosporomycetidae</taxon>
        <taxon>Pleosporales</taxon>
        <taxon>Massarineae</taxon>
        <taxon>Didymosphaeriaceae</taxon>
        <taxon>Bimuria</taxon>
    </lineage>
</organism>
<proteinExistence type="predicted"/>
<sequence>MQHLPSTPISDTDMILIQEIYARAFDNDEAMKNLKEELLGASDLPPSEVVLRPENHGLGTMETLPVGDGSDEILRSYGAFDMKLDPSSEYIDFTNIHPLFRVENCALGLNEEVTRKGWEAMAPARALATKFITTPELSAFWYRLAFGTPAVHSGKRYLARSPLEDQPKLARVSFESLLLDLSTKLHFWWAPTCLGGIQTLGCFTTSIFGVVGALNPSEGRAIAARSGHQYNQGEYFDGYISLSVKYLYHLLSQASSVRTDGCAMLRIQSSIAHSLCHEICHAIYSYRGLEMPEAYVFLSDEMAEAGFSFPFNVFGAEVGPVSNAQLSNEIGCFYGSDWRSMFGFPQLRTIVNMRWVEAWFRKDTWERIDEVMKNDLLKLPSATGFSGPALWVVHRFTESPFGKGFYSIHYRDRKAVFPEWAIGKVDGPPEGVTVDQWFTEISRRDKEAALAVGISEDIFIDPKGLYKNEVQP</sequence>
<dbReference type="EMBL" id="ML976766">
    <property type="protein sequence ID" value="KAF1965236.1"/>
    <property type="molecule type" value="Genomic_DNA"/>
</dbReference>
<dbReference type="OrthoDB" id="3786030at2759"/>
<name>A0A6A5UQN8_9PLEO</name>
<dbReference type="AlphaFoldDB" id="A0A6A5UQN8"/>
<protein>
    <submittedName>
        <fullName evidence="1">Uncharacterized protein</fullName>
    </submittedName>
</protein>
<dbReference type="Proteomes" id="UP000800036">
    <property type="component" value="Unassembled WGS sequence"/>
</dbReference>